<accession>A0A426Z7V1</accession>
<proteinExistence type="predicted"/>
<dbReference type="EMBL" id="AMZH03007949">
    <property type="protein sequence ID" value="RRT60049.1"/>
    <property type="molecule type" value="Genomic_DNA"/>
</dbReference>
<name>A0A426Z7V1_ENSVE</name>
<organism evidence="2 3">
    <name type="scientific">Ensete ventricosum</name>
    <name type="common">Abyssinian banana</name>
    <name type="synonym">Musa ensete</name>
    <dbReference type="NCBI Taxonomy" id="4639"/>
    <lineage>
        <taxon>Eukaryota</taxon>
        <taxon>Viridiplantae</taxon>
        <taxon>Streptophyta</taxon>
        <taxon>Embryophyta</taxon>
        <taxon>Tracheophyta</taxon>
        <taxon>Spermatophyta</taxon>
        <taxon>Magnoliopsida</taxon>
        <taxon>Liliopsida</taxon>
        <taxon>Zingiberales</taxon>
        <taxon>Musaceae</taxon>
        <taxon>Ensete</taxon>
    </lineage>
</organism>
<evidence type="ECO:0000313" key="2">
    <source>
        <dbReference type="EMBL" id="RRT60049.1"/>
    </source>
</evidence>
<evidence type="ECO:0000256" key="1">
    <source>
        <dbReference type="SAM" id="MobiDB-lite"/>
    </source>
</evidence>
<feature type="compositionally biased region" description="Polar residues" evidence="1">
    <location>
        <begin position="1"/>
        <end position="12"/>
    </location>
</feature>
<dbReference type="AlphaFoldDB" id="A0A426Z7V1"/>
<feature type="region of interest" description="Disordered" evidence="1">
    <location>
        <begin position="1"/>
        <end position="35"/>
    </location>
</feature>
<comment type="caution">
    <text evidence="2">The sequence shown here is derived from an EMBL/GenBank/DDBJ whole genome shotgun (WGS) entry which is preliminary data.</text>
</comment>
<feature type="compositionally biased region" description="Basic and acidic residues" evidence="1">
    <location>
        <begin position="13"/>
        <end position="24"/>
    </location>
</feature>
<sequence length="119" mass="13329">MQPTDNLPQLSPKSDRAPSSDAIRRPISTPSALAHSLPYPDTLSLDSTDSLRAQLRLVNQRIDDVHKTIRMKDNRGKSPLYGSPFIQKIQDTPIPQHFCFPTLEAYDGGFDPMEHVAVF</sequence>
<evidence type="ECO:0000313" key="3">
    <source>
        <dbReference type="Proteomes" id="UP000287651"/>
    </source>
</evidence>
<gene>
    <name evidence="2" type="ORF">B296_00045236</name>
</gene>
<protein>
    <submittedName>
        <fullName evidence="2">Uncharacterized protein</fullName>
    </submittedName>
</protein>
<reference evidence="2 3" key="1">
    <citation type="journal article" date="2014" name="Agronomy (Basel)">
        <title>A Draft Genome Sequence for Ensete ventricosum, the Drought-Tolerant Tree Against Hunger.</title>
        <authorList>
            <person name="Harrison J."/>
            <person name="Moore K.A."/>
            <person name="Paszkiewicz K."/>
            <person name="Jones T."/>
            <person name="Grant M."/>
            <person name="Ambacheew D."/>
            <person name="Muzemil S."/>
            <person name="Studholme D.J."/>
        </authorList>
    </citation>
    <scope>NUCLEOTIDE SEQUENCE [LARGE SCALE GENOMIC DNA]</scope>
</reference>
<dbReference type="Proteomes" id="UP000287651">
    <property type="component" value="Unassembled WGS sequence"/>
</dbReference>